<proteinExistence type="predicted"/>
<dbReference type="Pfam" id="PF04434">
    <property type="entry name" value="SWIM"/>
    <property type="match status" value="1"/>
</dbReference>
<dbReference type="GO" id="GO:0016787">
    <property type="term" value="F:hydrolase activity"/>
    <property type="evidence" value="ECO:0007669"/>
    <property type="project" value="UniProtKB-KW"/>
</dbReference>
<dbReference type="InterPro" id="IPR000330">
    <property type="entry name" value="SNF2_N"/>
</dbReference>
<dbReference type="Pfam" id="PF08455">
    <property type="entry name" value="SNF2_assoc"/>
    <property type="match status" value="1"/>
</dbReference>
<dbReference type="InterPro" id="IPR027417">
    <property type="entry name" value="P-loop_NTPase"/>
</dbReference>
<evidence type="ECO:0000256" key="1">
    <source>
        <dbReference type="ARBA" id="ARBA00022801"/>
    </source>
</evidence>
<dbReference type="AlphaFoldDB" id="A0A329MGG4"/>
<feature type="domain" description="Helicase ATP-binding" evidence="5">
    <location>
        <begin position="659"/>
        <end position="823"/>
    </location>
</feature>
<dbReference type="OrthoDB" id="9760715at2"/>
<evidence type="ECO:0000259" key="5">
    <source>
        <dbReference type="PROSITE" id="PS51192"/>
    </source>
</evidence>
<dbReference type="GO" id="GO:0004386">
    <property type="term" value="F:helicase activity"/>
    <property type="evidence" value="ECO:0007669"/>
    <property type="project" value="UniProtKB-KW"/>
</dbReference>
<feature type="compositionally biased region" description="Polar residues" evidence="3">
    <location>
        <begin position="101"/>
        <end position="126"/>
    </location>
</feature>
<evidence type="ECO:0000313" key="7">
    <source>
        <dbReference type="EMBL" id="RAV19031.1"/>
    </source>
</evidence>
<evidence type="ECO:0000256" key="3">
    <source>
        <dbReference type="SAM" id="MobiDB-lite"/>
    </source>
</evidence>
<keyword evidence="2" id="KW-0479">Metal-binding</keyword>
<dbReference type="InterPro" id="IPR007527">
    <property type="entry name" value="Znf_SWIM"/>
</dbReference>
<protein>
    <submittedName>
        <fullName evidence="7">Helicase SNF</fullName>
    </submittedName>
</protein>
<dbReference type="Gene3D" id="3.40.50.10810">
    <property type="entry name" value="Tandem AAA-ATPase domain"/>
    <property type="match status" value="1"/>
</dbReference>
<dbReference type="InterPro" id="IPR038718">
    <property type="entry name" value="SNF2-like_sf"/>
</dbReference>
<keyword evidence="2" id="KW-0862">Zinc</keyword>
<dbReference type="SMART" id="SM00487">
    <property type="entry name" value="DEXDc"/>
    <property type="match status" value="1"/>
</dbReference>
<dbReference type="InterPro" id="IPR001650">
    <property type="entry name" value="Helicase_C-like"/>
</dbReference>
<keyword evidence="8" id="KW-1185">Reference proteome</keyword>
<dbReference type="GO" id="GO:0008270">
    <property type="term" value="F:zinc ion binding"/>
    <property type="evidence" value="ECO:0007669"/>
    <property type="project" value="UniProtKB-KW"/>
</dbReference>
<evidence type="ECO:0000256" key="2">
    <source>
        <dbReference type="PROSITE-ProRule" id="PRU00325"/>
    </source>
</evidence>
<dbReference type="PROSITE" id="PS51194">
    <property type="entry name" value="HELICASE_CTER"/>
    <property type="match status" value="1"/>
</dbReference>
<feature type="domain" description="SWIM-type" evidence="4">
    <location>
        <begin position="54"/>
        <end position="93"/>
    </location>
</feature>
<feature type="region of interest" description="Disordered" evidence="3">
    <location>
        <begin position="100"/>
        <end position="126"/>
    </location>
</feature>
<gene>
    <name evidence="7" type="ORF">DQG23_23095</name>
</gene>
<dbReference type="InterPro" id="IPR013663">
    <property type="entry name" value="Helicase_SWF/SNF/SWI_bac"/>
</dbReference>
<evidence type="ECO:0000259" key="4">
    <source>
        <dbReference type="PROSITE" id="PS50966"/>
    </source>
</evidence>
<keyword evidence="2" id="KW-0863">Zinc-finger</keyword>
<dbReference type="PANTHER" id="PTHR10799">
    <property type="entry name" value="SNF2/RAD54 HELICASE FAMILY"/>
    <property type="match status" value="1"/>
</dbReference>
<evidence type="ECO:0000313" key="8">
    <source>
        <dbReference type="Proteomes" id="UP000250369"/>
    </source>
</evidence>
<dbReference type="GO" id="GO:0005524">
    <property type="term" value="F:ATP binding"/>
    <property type="evidence" value="ECO:0007669"/>
    <property type="project" value="InterPro"/>
</dbReference>
<dbReference type="InterPro" id="IPR049730">
    <property type="entry name" value="SNF2/RAD54-like_C"/>
</dbReference>
<dbReference type="PROSITE" id="PS50966">
    <property type="entry name" value="ZF_SWIM"/>
    <property type="match status" value="1"/>
</dbReference>
<comment type="caution">
    <text evidence="7">The sequence shown here is derived from an EMBL/GenBank/DDBJ whole genome shotgun (WGS) entry which is preliminary data.</text>
</comment>
<keyword evidence="7" id="KW-0067">ATP-binding</keyword>
<dbReference type="PROSITE" id="PS51192">
    <property type="entry name" value="HELICASE_ATP_BIND_1"/>
    <property type="match status" value="1"/>
</dbReference>
<sequence>MNYNTLSNKEIKRLCGGSAYQRGENDYFSRRVTELSFDPDKNRFDAVVSGDDRYNVYVIFDKNAVAKAGCTCPAFGSYYVYCKHVAAVLFQIRDYVPVSKPSASPQPHSSEAASSSWTGQTQNSAVSGRDTLLTRNMIALFTKSAPAARANTYLPERRQTLQAEFIFGVTTASPRKSMMTLEMKIGPKRPYVVQKLKQFLESVERGTAFEFSKHFTYDPLVHAFKEQDMAVIRELIETIRNEYIYRSALSKSVYISDYAPAEGRTLFIPPATWERLQDKLATVTARFEHGGRISDRLELREGQPPISFQLSKPAWDTFQLDMYGMEDVTVLESYGCTVAEGVLYRMKGAQQRRLAEMKEMFRHADRKLLLISESEIESFMQRVIPGLKQIGSVAIAKDIAGQIVTAPLRAKLYLDRDDDRLIVKLTFAYGEIVFDPFSPETGRPDRTDLILARDTERESRIMDLLEQAALELLDDHYAIDGEDEVYRFLYELLPALERLVEVYATAAVKGMKLSLTQPKVTVNVDERTEWLEVRFDMDGIGQKLIRQILRSLVEKRRYHRLPDGAFVSLEEEGFKNIAGFMKQTGFRKSDIQDGKLALPLVRGLYLLEPGSESHKIKIGKPLRELLDNLRNPDNLEYAVPEQLNPILRDYQKYGYQWMRTLSLYRFGGILADDMGLGKTLQSIALMLSAHEERTAVAGTPVLIVAPASLTYNWRNELKRFAPGLRTALAVGDKQEREDVLNALANIDVLVTSYPLLRRDTELYEGREFRLLILDEAQAFKNHATQTAQAVKSIMAAQRFALTGTPMENSLEELWSIFDVVFPELFDSKRAFANLTREEIAKRVRPFILRRMKKDVLSELPDKIESLQTSELTKEQKQLYAVYLAKLQKETAKQLEAEGFQKSRIKILAGLTRLRQICCHPSLFVENYDGGSGKLEQLLEIVEECMDSGKRMLIFSQFTEMLGIIRRELADRGIPFFYLDGSTPSSQRVELCQRYNDGEREIFLISMRAGGTGLNLTGADTVVLYDLWWNPAVEQQAADRAHRIGQKNVVQVIRLVSHGTIEEKVIELQQRKKDMIDAVITPGEEALSALTEQEIRELLLME</sequence>
<dbReference type="CDD" id="cd18793">
    <property type="entry name" value="SF2_C_SNF"/>
    <property type="match status" value="1"/>
</dbReference>
<dbReference type="EMBL" id="QMFB01000014">
    <property type="protein sequence ID" value="RAV19031.1"/>
    <property type="molecule type" value="Genomic_DNA"/>
</dbReference>
<keyword evidence="1" id="KW-0378">Hydrolase</keyword>
<keyword evidence="7" id="KW-0547">Nucleotide-binding</keyword>
<dbReference type="Proteomes" id="UP000250369">
    <property type="component" value="Unassembled WGS sequence"/>
</dbReference>
<dbReference type="Gene3D" id="3.40.50.300">
    <property type="entry name" value="P-loop containing nucleotide triphosphate hydrolases"/>
    <property type="match status" value="1"/>
</dbReference>
<accession>A0A329MGG4</accession>
<dbReference type="Pfam" id="PF00176">
    <property type="entry name" value="SNF2-rel_dom"/>
    <property type="match status" value="1"/>
</dbReference>
<name>A0A329MGG4_9BACL</name>
<dbReference type="InterPro" id="IPR014001">
    <property type="entry name" value="Helicase_ATP-bd"/>
</dbReference>
<reference evidence="7 8" key="1">
    <citation type="journal article" date="2009" name="Int. J. Syst. Evol. Microbiol.">
        <title>Paenibacillus contaminans sp. nov., isolated from a contaminated laboratory plate.</title>
        <authorList>
            <person name="Chou J.H."/>
            <person name="Lee J.H."/>
            <person name="Lin M.C."/>
            <person name="Chang P.S."/>
            <person name="Arun A.B."/>
            <person name="Young C.C."/>
            <person name="Chen W.M."/>
        </authorList>
    </citation>
    <scope>NUCLEOTIDE SEQUENCE [LARGE SCALE GENOMIC DNA]</scope>
    <source>
        <strain evidence="7 8">CKOBP-6</strain>
    </source>
</reference>
<dbReference type="SMART" id="SM00490">
    <property type="entry name" value="HELICc"/>
    <property type="match status" value="1"/>
</dbReference>
<organism evidence="7 8">
    <name type="scientific">Paenibacillus contaminans</name>
    <dbReference type="NCBI Taxonomy" id="450362"/>
    <lineage>
        <taxon>Bacteria</taxon>
        <taxon>Bacillati</taxon>
        <taxon>Bacillota</taxon>
        <taxon>Bacilli</taxon>
        <taxon>Bacillales</taxon>
        <taxon>Paenibacillaceae</taxon>
        <taxon>Paenibacillus</taxon>
    </lineage>
</organism>
<evidence type="ECO:0000259" key="6">
    <source>
        <dbReference type="PROSITE" id="PS51194"/>
    </source>
</evidence>
<dbReference type="SUPFAM" id="SSF52540">
    <property type="entry name" value="P-loop containing nucleoside triphosphate hydrolases"/>
    <property type="match status" value="2"/>
</dbReference>
<dbReference type="FunFam" id="3.40.50.300:FF:000533">
    <property type="entry name" value="Helicase, Snf2 family"/>
    <property type="match status" value="1"/>
</dbReference>
<dbReference type="RefSeq" id="WP_113033240.1">
    <property type="nucleotide sequence ID" value="NZ_QMFB01000014.1"/>
</dbReference>
<dbReference type="Pfam" id="PF00271">
    <property type="entry name" value="Helicase_C"/>
    <property type="match status" value="1"/>
</dbReference>
<keyword evidence="7" id="KW-0347">Helicase</keyword>
<feature type="domain" description="Helicase C-terminal" evidence="6">
    <location>
        <begin position="933"/>
        <end position="1090"/>
    </location>
</feature>